<comment type="similarity">
    <text evidence="1">Belongs to the VPS25 family.</text>
</comment>
<proteinExistence type="inferred from homology"/>
<evidence type="ECO:0000256" key="4">
    <source>
        <dbReference type="ARBA" id="ARBA00030094"/>
    </source>
</evidence>
<dbReference type="InterPro" id="IPR008570">
    <property type="entry name" value="ESCRT-II_cplx_Vps25-sub"/>
</dbReference>
<dbReference type="EMBL" id="BOLY01000002">
    <property type="protein sequence ID" value="GIZ39589.1"/>
    <property type="molecule type" value="Genomic_DNA"/>
</dbReference>
<name>A0A9P3CAX1_9PEZI</name>
<dbReference type="GO" id="GO:0043328">
    <property type="term" value="P:protein transport to vacuole involved in ubiquitin-dependent protein catabolic process via the multivesicular body sorting pathway"/>
    <property type="evidence" value="ECO:0007669"/>
    <property type="project" value="TreeGrafter"/>
</dbReference>
<comment type="caution">
    <text evidence="5">The sequence shown here is derived from an EMBL/GenBank/DDBJ whole genome shotgun (WGS) entry which is preliminary data.</text>
</comment>
<dbReference type="FunFam" id="1.10.10.10:FF:000141">
    <property type="entry name" value="vacuolar protein-sorting-associated protein 25"/>
    <property type="match status" value="1"/>
</dbReference>
<sequence length="275" mass="29909">MPHVALSARILSIHACGEVRCRGGVEGLKVVVGPETARNIHIQRDVGKLRSFIVCPTSFFPSFMAAAAASPEPSIAALSLGGSTVVAAPTASDGAEFRFPSYASFPPFYTLQPNLTTRARQLELWSSLVTSYCAHHRLFRLAISSPPPDLFANTALSRSLKPADVRAVLDYMSQPANGPRAEWIAPTARGETSSVCYIYWKTPAEWADLLYAFVEDTGQKGAVLTIYELREGDASRGKEWSDIDEAVLRKALNVLVKRGKAQIFGQEDSAGVKFF</sequence>
<dbReference type="Gene3D" id="1.10.10.10">
    <property type="entry name" value="Winged helix-like DNA-binding domain superfamily/Winged helix DNA-binding domain"/>
    <property type="match status" value="1"/>
</dbReference>
<dbReference type="InterPro" id="IPR014041">
    <property type="entry name" value="ESCRT-II_cplx_Vps25-sub_N"/>
</dbReference>
<keyword evidence="6" id="KW-1185">Reference proteome</keyword>
<organism evidence="5 6">
    <name type="scientific">Cercospora kikuchii</name>
    <dbReference type="NCBI Taxonomy" id="84275"/>
    <lineage>
        <taxon>Eukaryota</taxon>
        <taxon>Fungi</taxon>
        <taxon>Dikarya</taxon>
        <taxon>Ascomycota</taxon>
        <taxon>Pezizomycotina</taxon>
        <taxon>Dothideomycetes</taxon>
        <taxon>Dothideomycetidae</taxon>
        <taxon>Mycosphaerellales</taxon>
        <taxon>Mycosphaerellaceae</taxon>
        <taxon>Cercospora</taxon>
    </lineage>
</organism>
<keyword evidence="3" id="KW-0653">Protein transport</keyword>
<dbReference type="GeneID" id="68288543"/>
<dbReference type="AlphaFoldDB" id="A0A9P3CAX1"/>
<evidence type="ECO:0000256" key="2">
    <source>
        <dbReference type="ARBA" id="ARBA00022448"/>
    </source>
</evidence>
<dbReference type="GO" id="GO:0000814">
    <property type="term" value="C:ESCRT II complex"/>
    <property type="evidence" value="ECO:0007669"/>
    <property type="project" value="InterPro"/>
</dbReference>
<dbReference type="Pfam" id="PF05871">
    <property type="entry name" value="ESCRT-II"/>
    <property type="match status" value="1"/>
</dbReference>
<dbReference type="Gene3D" id="1.10.10.570">
    <property type="entry name" value="Winged helix' DNA-binding domain. Chain C. Domain 1"/>
    <property type="match status" value="1"/>
</dbReference>
<evidence type="ECO:0000256" key="1">
    <source>
        <dbReference type="ARBA" id="ARBA00009674"/>
    </source>
</evidence>
<accession>A0A9P3CAX1</accession>
<keyword evidence="2" id="KW-0813">Transport</keyword>
<evidence type="ECO:0000313" key="6">
    <source>
        <dbReference type="Proteomes" id="UP000825890"/>
    </source>
</evidence>
<dbReference type="PANTHER" id="PTHR13149">
    <property type="entry name" value="VACUOLAR PROTEIN SORTING-ASSOCIATED PROTEIN VPS25"/>
    <property type="match status" value="1"/>
</dbReference>
<gene>
    <name evidence="5" type="ORF">CKM354_000296800</name>
</gene>
<dbReference type="GO" id="GO:0005198">
    <property type="term" value="F:structural molecule activity"/>
    <property type="evidence" value="ECO:0007669"/>
    <property type="project" value="TreeGrafter"/>
</dbReference>
<dbReference type="InterPro" id="IPR036388">
    <property type="entry name" value="WH-like_DNA-bd_sf"/>
</dbReference>
<dbReference type="RefSeq" id="XP_044654076.1">
    <property type="nucleotide sequence ID" value="XM_044798141.1"/>
</dbReference>
<dbReference type="InterPro" id="IPR036390">
    <property type="entry name" value="WH_DNA-bd_sf"/>
</dbReference>
<dbReference type="OrthoDB" id="245150at2759"/>
<reference evidence="5 6" key="1">
    <citation type="submission" date="2021-01" db="EMBL/GenBank/DDBJ databases">
        <title>Cercospora kikuchii MAFF 305040 whole genome shotgun sequence.</title>
        <authorList>
            <person name="Kashiwa T."/>
            <person name="Suzuki T."/>
        </authorList>
    </citation>
    <scope>NUCLEOTIDE SEQUENCE [LARGE SCALE GENOMIC DNA]</scope>
    <source>
        <strain evidence="5 6">MAFF 305040</strain>
    </source>
</reference>
<evidence type="ECO:0000313" key="5">
    <source>
        <dbReference type="EMBL" id="GIZ39589.1"/>
    </source>
</evidence>
<dbReference type="PANTHER" id="PTHR13149:SF0">
    <property type="entry name" value="VACUOLAR PROTEIN-SORTING-ASSOCIATED PROTEIN 25"/>
    <property type="match status" value="1"/>
</dbReference>
<evidence type="ECO:0000256" key="3">
    <source>
        <dbReference type="ARBA" id="ARBA00022927"/>
    </source>
</evidence>
<dbReference type="GO" id="GO:0042803">
    <property type="term" value="F:protein homodimerization activity"/>
    <property type="evidence" value="ECO:0007669"/>
    <property type="project" value="TreeGrafter"/>
</dbReference>
<dbReference type="GO" id="GO:0016236">
    <property type="term" value="P:macroautophagy"/>
    <property type="evidence" value="ECO:0007669"/>
    <property type="project" value="UniProtKB-ARBA"/>
</dbReference>
<dbReference type="SUPFAM" id="SSF46785">
    <property type="entry name" value="Winged helix' DNA-binding domain"/>
    <property type="match status" value="2"/>
</dbReference>
<dbReference type="Proteomes" id="UP000825890">
    <property type="component" value="Unassembled WGS sequence"/>
</dbReference>
<protein>
    <recommendedName>
        <fullName evidence="4">ESCRT-II complex subunit VPS25</fullName>
    </recommendedName>
</protein>